<keyword evidence="2 9" id="KW-0686">Riboflavin biosynthesis</keyword>
<feature type="binding site" evidence="9">
    <location>
        <position position="123"/>
    </location>
    <ligand>
        <name>GTP</name>
        <dbReference type="ChEBI" id="CHEBI:37565"/>
    </ligand>
</feature>
<evidence type="ECO:0000256" key="9">
    <source>
        <dbReference type="HAMAP-Rule" id="MF_00179"/>
    </source>
</evidence>
<feature type="active site" description="Nucleophile" evidence="9">
    <location>
        <position position="137"/>
    </location>
</feature>
<dbReference type="InterPro" id="IPR000926">
    <property type="entry name" value="RibA"/>
</dbReference>
<evidence type="ECO:0000256" key="5">
    <source>
        <dbReference type="ARBA" id="ARBA00022801"/>
    </source>
</evidence>
<dbReference type="InterPro" id="IPR036144">
    <property type="entry name" value="RibA-like_sf"/>
</dbReference>
<keyword evidence="5 9" id="KW-0378">Hydrolase</keyword>
<comment type="similarity">
    <text evidence="9">Belongs to the GTP cyclohydrolase II family.</text>
</comment>
<dbReference type="InterPro" id="IPR032677">
    <property type="entry name" value="GTP_cyclohydro_II"/>
</dbReference>
<feature type="binding site" evidence="9">
    <location>
        <position position="79"/>
    </location>
    <ligand>
        <name>GTP</name>
        <dbReference type="ChEBI" id="CHEBI:37565"/>
    </ligand>
</feature>
<evidence type="ECO:0000256" key="3">
    <source>
        <dbReference type="ARBA" id="ARBA00022723"/>
    </source>
</evidence>
<gene>
    <name evidence="9 11" type="primary">ribA</name>
    <name evidence="11" type="ORF">HH212_16135</name>
</gene>
<dbReference type="PANTHER" id="PTHR21327:SF18">
    <property type="entry name" value="3,4-DIHYDROXY-2-BUTANONE 4-PHOSPHATE SYNTHASE"/>
    <property type="match status" value="1"/>
</dbReference>
<dbReference type="CDD" id="cd00641">
    <property type="entry name" value="GTP_cyclohydro2"/>
    <property type="match status" value="1"/>
</dbReference>
<dbReference type="NCBIfam" id="TIGR00505">
    <property type="entry name" value="ribA"/>
    <property type="match status" value="1"/>
</dbReference>
<dbReference type="NCBIfam" id="NF001591">
    <property type="entry name" value="PRK00393.1"/>
    <property type="match status" value="1"/>
</dbReference>
<name>A0A7Z2VXP7_9BURK</name>
<evidence type="ECO:0000313" key="11">
    <source>
        <dbReference type="EMBL" id="QJE01373.1"/>
    </source>
</evidence>
<dbReference type="EMBL" id="CP051685">
    <property type="protein sequence ID" value="QJE01373.1"/>
    <property type="molecule type" value="Genomic_DNA"/>
</dbReference>
<dbReference type="RefSeq" id="WP_170203400.1">
    <property type="nucleotide sequence ID" value="NZ_CP051685.1"/>
</dbReference>
<dbReference type="FunFam" id="3.40.50.10990:FF:000002">
    <property type="entry name" value="GTP cyclohydrolase-2"/>
    <property type="match status" value="1"/>
</dbReference>
<comment type="pathway">
    <text evidence="1 9">Cofactor biosynthesis; riboflavin biosynthesis; 5-amino-6-(D-ribitylamino)uracil from GTP: step 1/4.</text>
</comment>
<evidence type="ECO:0000256" key="7">
    <source>
        <dbReference type="ARBA" id="ARBA00023134"/>
    </source>
</evidence>
<evidence type="ECO:0000256" key="1">
    <source>
        <dbReference type="ARBA" id="ARBA00004853"/>
    </source>
</evidence>
<organism evidence="11 12">
    <name type="scientific">Massilia forsythiae</name>
    <dbReference type="NCBI Taxonomy" id="2728020"/>
    <lineage>
        <taxon>Bacteria</taxon>
        <taxon>Pseudomonadati</taxon>
        <taxon>Pseudomonadota</taxon>
        <taxon>Betaproteobacteria</taxon>
        <taxon>Burkholderiales</taxon>
        <taxon>Oxalobacteraceae</taxon>
        <taxon>Telluria group</taxon>
        <taxon>Massilia</taxon>
    </lineage>
</organism>
<reference evidence="11 12" key="1">
    <citation type="submission" date="2020-04" db="EMBL/GenBank/DDBJ databases">
        <title>Genome sequencing of novel species.</title>
        <authorList>
            <person name="Heo J."/>
            <person name="Kim S.-J."/>
            <person name="Kim J.-S."/>
            <person name="Hong S.-B."/>
            <person name="Kwon S.-W."/>
        </authorList>
    </citation>
    <scope>NUCLEOTIDE SEQUENCE [LARGE SCALE GENOMIC DNA]</scope>
    <source>
        <strain evidence="11 12">GN2-R2</strain>
    </source>
</reference>
<feature type="binding site" evidence="9">
    <location>
        <position position="74"/>
    </location>
    <ligand>
        <name>Zn(2+)</name>
        <dbReference type="ChEBI" id="CHEBI:29105"/>
        <note>catalytic</note>
    </ligand>
</feature>
<evidence type="ECO:0000259" key="10">
    <source>
        <dbReference type="Pfam" id="PF00925"/>
    </source>
</evidence>
<feature type="domain" description="GTP cyclohydrolase II" evidence="10">
    <location>
        <begin position="17"/>
        <end position="179"/>
    </location>
</feature>
<dbReference type="GO" id="GO:0008686">
    <property type="term" value="F:3,4-dihydroxy-2-butanone-4-phosphate synthase activity"/>
    <property type="evidence" value="ECO:0007669"/>
    <property type="project" value="TreeGrafter"/>
</dbReference>
<dbReference type="UniPathway" id="UPA00275">
    <property type="reaction ID" value="UER00400"/>
</dbReference>
<dbReference type="GO" id="GO:0009231">
    <property type="term" value="P:riboflavin biosynthetic process"/>
    <property type="evidence" value="ECO:0007669"/>
    <property type="project" value="UniProtKB-UniRule"/>
</dbReference>
<evidence type="ECO:0000313" key="12">
    <source>
        <dbReference type="Proteomes" id="UP000502415"/>
    </source>
</evidence>
<keyword evidence="12" id="KW-1185">Reference proteome</keyword>
<evidence type="ECO:0000256" key="2">
    <source>
        <dbReference type="ARBA" id="ARBA00022619"/>
    </source>
</evidence>
<comment type="function">
    <text evidence="9">Catalyzes the conversion of GTP to 2,5-diamino-6-ribosylamino-4(3H)-pyrimidinone 5'-phosphate (DARP), formate and pyrophosphate.</text>
</comment>
<keyword evidence="3 9" id="KW-0479">Metal-binding</keyword>
<feature type="binding site" evidence="9">
    <location>
        <begin position="101"/>
        <end position="103"/>
    </location>
    <ligand>
        <name>GTP</name>
        <dbReference type="ChEBI" id="CHEBI:37565"/>
    </ligand>
</feature>
<dbReference type="Gene3D" id="3.40.50.10990">
    <property type="entry name" value="GTP cyclohydrolase II"/>
    <property type="match status" value="1"/>
</dbReference>
<dbReference type="Pfam" id="PF00925">
    <property type="entry name" value="GTP_cyclohydro2"/>
    <property type="match status" value="1"/>
</dbReference>
<feature type="active site" description="Proton acceptor" evidence="9">
    <location>
        <position position="135"/>
    </location>
</feature>
<dbReference type="GO" id="GO:0005829">
    <property type="term" value="C:cytosol"/>
    <property type="evidence" value="ECO:0007669"/>
    <property type="project" value="TreeGrafter"/>
</dbReference>
<feature type="binding site" evidence="9">
    <location>
        <position position="158"/>
    </location>
    <ligand>
        <name>GTP</name>
        <dbReference type="ChEBI" id="CHEBI:37565"/>
    </ligand>
</feature>
<dbReference type="HAMAP" id="MF_00179">
    <property type="entry name" value="RibA"/>
    <property type="match status" value="1"/>
</dbReference>
<dbReference type="GO" id="GO:0005525">
    <property type="term" value="F:GTP binding"/>
    <property type="evidence" value="ECO:0007669"/>
    <property type="project" value="UniProtKB-KW"/>
</dbReference>
<accession>A0A7Z2VXP7</accession>
<dbReference type="GO" id="GO:0008270">
    <property type="term" value="F:zinc ion binding"/>
    <property type="evidence" value="ECO:0007669"/>
    <property type="project" value="UniProtKB-UniRule"/>
</dbReference>
<dbReference type="KEGG" id="mfy:HH212_16135"/>
<feature type="binding site" evidence="9">
    <location>
        <begin position="58"/>
        <end position="62"/>
    </location>
    <ligand>
        <name>GTP</name>
        <dbReference type="ChEBI" id="CHEBI:37565"/>
    </ligand>
</feature>
<sequence length="215" mass="23433">MQDTAAAAPSAILDYVTSCTLPTPWAQFTLHAFVEHGTGKEHLAMTLGDLAGAPPLARIHSECLTGDVMFSQRCDCGAQLEGALKRIADEGRGILLYLRQEGRGIGLVNKIRAYRLQEAGADTVEANLQLGFHADARNYELVLPMLQRFGVEAVRLMTNNPRKIAALEKLGIRVAERVPLLVNRNAFNNGYLDTKQAKLGHMMTPLAEPALDGEL</sequence>
<feature type="binding site" evidence="9">
    <location>
        <position position="163"/>
    </location>
    <ligand>
        <name>GTP</name>
        <dbReference type="ChEBI" id="CHEBI:37565"/>
    </ligand>
</feature>
<keyword evidence="6 9" id="KW-0862">Zinc</keyword>
<dbReference type="EC" id="3.5.4.25" evidence="9"/>
<dbReference type="Proteomes" id="UP000502415">
    <property type="component" value="Chromosome"/>
</dbReference>
<dbReference type="SUPFAM" id="SSF142695">
    <property type="entry name" value="RibA-like"/>
    <property type="match status" value="1"/>
</dbReference>
<evidence type="ECO:0000256" key="8">
    <source>
        <dbReference type="ARBA" id="ARBA00049295"/>
    </source>
</evidence>
<feature type="binding site" evidence="9">
    <location>
        <position position="63"/>
    </location>
    <ligand>
        <name>Zn(2+)</name>
        <dbReference type="ChEBI" id="CHEBI:29105"/>
        <note>catalytic</note>
    </ligand>
</feature>
<dbReference type="AlphaFoldDB" id="A0A7Z2VXP7"/>
<protein>
    <recommendedName>
        <fullName evidence="9">GTP cyclohydrolase-2</fullName>
        <ecNumber evidence="9">3.5.4.25</ecNumber>
    </recommendedName>
    <alternativeName>
        <fullName evidence="9">GTP cyclohydrolase II</fullName>
    </alternativeName>
</protein>
<comment type="cofactor">
    <cofactor evidence="9">
        <name>Zn(2+)</name>
        <dbReference type="ChEBI" id="CHEBI:29105"/>
    </cofactor>
    <text evidence="9">Binds 1 zinc ion per subunit.</text>
</comment>
<evidence type="ECO:0000256" key="6">
    <source>
        <dbReference type="ARBA" id="ARBA00022833"/>
    </source>
</evidence>
<keyword evidence="7 9" id="KW-0342">GTP-binding</keyword>
<keyword evidence="4 9" id="KW-0547">Nucleotide-binding</keyword>
<feature type="binding site" evidence="9">
    <location>
        <position position="76"/>
    </location>
    <ligand>
        <name>Zn(2+)</name>
        <dbReference type="ChEBI" id="CHEBI:29105"/>
        <note>catalytic</note>
    </ligand>
</feature>
<comment type="catalytic activity">
    <reaction evidence="8 9">
        <text>GTP + 4 H2O = 2,5-diamino-6-hydroxy-4-(5-phosphoribosylamino)-pyrimidine + formate + 2 phosphate + 3 H(+)</text>
        <dbReference type="Rhea" id="RHEA:23704"/>
        <dbReference type="ChEBI" id="CHEBI:15377"/>
        <dbReference type="ChEBI" id="CHEBI:15378"/>
        <dbReference type="ChEBI" id="CHEBI:15740"/>
        <dbReference type="ChEBI" id="CHEBI:37565"/>
        <dbReference type="ChEBI" id="CHEBI:43474"/>
        <dbReference type="ChEBI" id="CHEBI:58614"/>
        <dbReference type="EC" id="3.5.4.25"/>
    </reaction>
</comment>
<dbReference type="GO" id="GO:0003935">
    <property type="term" value="F:GTP cyclohydrolase II activity"/>
    <property type="evidence" value="ECO:0007669"/>
    <property type="project" value="UniProtKB-UniRule"/>
</dbReference>
<dbReference type="PANTHER" id="PTHR21327">
    <property type="entry name" value="GTP CYCLOHYDROLASE II-RELATED"/>
    <property type="match status" value="1"/>
</dbReference>
<proteinExistence type="inferred from homology"/>
<evidence type="ECO:0000256" key="4">
    <source>
        <dbReference type="ARBA" id="ARBA00022741"/>
    </source>
</evidence>